<dbReference type="Pfam" id="PF04325">
    <property type="entry name" value="DUF465"/>
    <property type="match status" value="1"/>
</dbReference>
<dbReference type="InterPro" id="IPR038444">
    <property type="entry name" value="DUF465_sf"/>
</dbReference>
<dbReference type="Gene3D" id="6.10.280.50">
    <property type="match status" value="1"/>
</dbReference>
<dbReference type="Proteomes" id="UP000441389">
    <property type="component" value="Unassembled WGS sequence"/>
</dbReference>
<keyword evidence="2" id="KW-1185">Reference proteome</keyword>
<comment type="caution">
    <text evidence="1">The sequence shown here is derived from an EMBL/GenBank/DDBJ whole genome shotgun (WGS) entry which is preliminary data.</text>
</comment>
<dbReference type="InterPro" id="IPR007420">
    <property type="entry name" value="DUF465"/>
</dbReference>
<accession>A0A6I4IWW8</accession>
<evidence type="ECO:0000313" key="2">
    <source>
        <dbReference type="Proteomes" id="UP000441389"/>
    </source>
</evidence>
<proteinExistence type="predicted"/>
<name>A0A6I4IWW8_9SPHN</name>
<protein>
    <submittedName>
        <fullName evidence="1">DUF465 domain-containing protein</fullName>
    </submittedName>
</protein>
<dbReference type="AlphaFoldDB" id="A0A6I4IWW8"/>
<evidence type="ECO:0000313" key="1">
    <source>
        <dbReference type="EMBL" id="MVO76599.1"/>
    </source>
</evidence>
<sequence>MDNVHLASLQAKHAGLEARIVSELQRPAPDASAIATLKKQKLRLKDEMARA</sequence>
<reference evidence="1 2" key="1">
    <citation type="submission" date="2019-12" db="EMBL/GenBank/DDBJ databases">
        <authorList>
            <person name="Huq M.A."/>
        </authorList>
    </citation>
    <scope>NUCLEOTIDE SEQUENCE [LARGE SCALE GENOMIC DNA]</scope>
    <source>
        <strain evidence="1 2">MAH-20</strain>
    </source>
</reference>
<dbReference type="EMBL" id="WQMS01000001">
    <property type="protein sequence ID" value="MVO76599.1"/>
    <property type="molecule type" value="Genomic_DNA"/>
</dbReference>
<organism evidence="1 2">
    <name type="scientific">Sphingomonas horti</name>
    <dbReference type="NCBI Taxonomy" id="2682842"/>
    <lineage>
        <taxon>Bacteria</taxon>
        <taxon>Pseudomonadati</taxon>
        <taxon>Pseudomonadota</taxon>
        <taxon>Alphaproteobacteria</taxon>
        <taxon>Sphingomonadales</taxon>
        <taxon>Sphingomonadaceae</taxon>
        <taxon>Sphingomonas</taxon>
    </lineage>
</organism>
<dbReference type="RefSeq" id="WP_157025282.1">
    <property type="nucleotide sequence ID" value="NZ_WQMS01000001.1"/>
</dbReference>
<gene>
    <name evidence="1" type="ORF">GON01_01410</name>
</gene>